<comment type="caution">
    <text evidence="1">The sequence shown here is derived from an EMBL/GenBank/DDBJ whole genome shotgun (WGS) entry which is preliminary data.</text>
</comment>
<accession>X1I384</accession>
<evidence type="ECO:0000313" key="1">
    <source>
        <dbReference type="EMBL" id="GAH76876.1"/>
    </source>
</evidence>
<organism evidence="1">
    <name type="scientific">marine sediment metagenome</name>
    <dbReference type="NCBI Taxonomy" id="412755"/>
    <lineage>
        <taxon>unclassified sequences</taxon>
        <taxon>metagenomes</taxon>
        <taxon>ecological metagenomes</taxon>
    </lineage>
</organism>
<sequence>PELKVWPLICPNWIPVSIDSEGKVPWFYTCYNPIGSLLIIILTPTFEKVFEIQTKLQIHSDLLQIVLSKRLGNKVSLKARAYSDEYIIDVEKKKIFSPGPDGKPHTEDDIKLTINPEVLGLSPR</sequence>
<protein>
    <submittedName>
        <fullName evidence="1">Uncharacterized protein</fullName>
    </submittedName>
</protein>
<reference evidence="1" key="1">
    <citation type="journal article" date="2014" name="Front. Microbiol.">
        <title>High frequency of phylogenetically diverse reductive dehalogenase-homologous genes in deep subseafloor sedimentary metagenomes.</title>
        <authorList>
            <person name="Kawai M."/>
            <person name="Futagami T."/>
            <person name="Toyoda A."/>
            <person name="Takaki Y."/>
            <person name="Nishi S."/>
            <person name="Hori S."/>
            <person name="Arai W."/>
            <person name="Tsubouchi T."/>
            <person name="Morono Y."/>
            <person name="Uchiyama I."/>
            <person name="Ito T."/>
            <person name="Fujiyama A."/>
            <person name="Inagaki F."/>
            <person name="Takami H."/>
        </authorList>
    </citation>
    <scope>NUCLEOTIDE SEQUENCE</scope>
    <source>
        <strain evidence="1">Expedition CK06-06</strain>
    </source>
</reference>
<dbReference type="AlphaFoldDB" id="X1I384"/>
<gene>
    <name evidence="1" type="ORF">S03H2_62300</name>
</gene>
<proteinExistence type="predicted"/>
<feature type="non-terminal residue" evidence="1">
    <location>
        <position position="1"/>
    </location>
</feature>
<name>X1I384_9ZZZZ</name>
<dbReference type="EMBL" id="BARU01040286">
    <property type="protein sequence ID" value="GAH76876.1"/>
    <property type="molecule type" value="Genomic_DNA"/>
</dbReference>